<dbReference type="PANTHER" id="PTHR12001">
    <property type="entry name" value="GERANYLGERANYL PYROPHOSPHATE SYNTHASE"/>
    <property type="match status" value="1"/>
</dbReference>
<dbReference type="SUPFAM" id="SSF48576">
    <property type="entry name" value="Terpenoid synthases"/>
    <property type="match status" value="1"/>
</dbReference>
<dbReference type="RefSeq" id="WP_066197728.1">
    <property type="nucleotide sequence ID" value="NZ_CBCSAS010000003.1"/>
</dbReference>
<dbReference type="Proteomes" id="UP000244180">
    <property type="component" value="Unassembled WGS sequence"/>
</dbReference>
<dbReference type="InterPro" id="IPR008949">
    <property type="entry name" value="Isoprenoid_synthase_dom_sf"/>
</dbReference>
<dbReference type="STRING" id="1484.SA87_11630"/>
<proteinExistence type="inferred from homology"/>
<accession>A0A132NB88</accession>
<dbReference type="PANTHER" id="PTHR12001:SF69">
    <property type="entry name" value="ALL TRANS-POLYPRENYL-DIPHOSPHATE SYNTHASE PDSS1"/>
    <property type="match status" value="1"/>
</dbReference>
<dbReference type="GO" id="GO:0004659">
    <property type="term" value="F:prenyltransferase activity"/>
    <property type="evidence" value="ECO:0007669"/>
    <property type="project" value="InterPro"/>
</dbReference>
<keyword evidence="5" id="KW-0460">Magnesium</keyword>
<dbReference type="Proteomes" id="UP000748108">
    <property type="component" value="Unassembled WGS sequence"/>
</dbReference>
<organism evidence="9 11">
    <name type="scientific">Hydrogenibacillus schlegelii</name>
    <name type="common">Bacillus schlegelii</name>
    <dbReference type="NCBI Taxonomy" id="1484"/>
    <lineage>
        <taxon>Bacteria</taxon>
        <taxon>Bacillati</taxon>
        <taxon>Bacillota</taxon>
        <taxon>Bacilli</taxon>
        <taxon>Bacillales</taxon>
        <taxon>Bacillales Family X. Incertae Sedis</taxon>
        <taxon>Hydrogenibacillus</taxon>
    </lineage>
</organism>
<evidence type="ECO:0000256" key="2">
    <source>
        <dbReference type="ARBA" id="ARBA00006706"/>
    </source>
</evidence>
<evidence type="ECO:0000256" key="1">
    <source>
        <dbReference type="ARBA" id="ARBA00001946"/>
    </source>
</evidence>
<dbReference type="EMBL" id="JXBB01000001">
    <property type="protein sequence ID" value="OAR05526.1"/>
    <property type="molecule type" value="Genomic_DNA"/>
</dbReference>
<evidence type="ECO:0000256" key="3">
    <source>
        <dbReference type="ARBA" id="ARBA00022679"/>
    </source>
</evidence>
<reference evidence="9 11" key="2">
    <citation type="submission" date="2017-08" db="EMBL/GenBank/DDBJ databases">
        <title>Burning lignite coal seam in the remote Altai Mountains harbors a hydrogen-driven thermophilic microbial community.</title>
        <authorList>
            <person name="Kadnikov V.V."/>
            <person name="Mardanov A.V."/>
            <person name="Ivasenko D."/>
            <person name="Beletsky A.V."/>
            <person name="Karnachuk O.V."/>
            <person name="Ravin N.V."/>
        </authorList>
    </citation>
    <scope>NUCLEOTIDE SEQUENCE [LARGE SCALE GENOMIC DNA]</scope>
    <source>
        <strain evidence="9">AL33</strain>
    </source>
</reference>
<dbReference type="Gene3D" id="1.10.600.10">
    <property type="entry name" value="Farnesyl Diphosphate Synthase"/>
    <property type="match status" value="1"/>
</dbReference>
<evidence type="ECO:0000313" key="8">
    <source>
        <dbReference type="EMBL" id="OAR05526.1"/>
    </source>
</evidence>
<dbReference type="PROSITE" id="PS00723">
    <property type="entry name" value="POLYPRENYL_SYNTHASE_1"/>
    <property type="match status" value="1"/>
</dbReference>
<keyword evidence="3 6" id="KW-0808">Transferase</keyword>
<sequence length="326" mass="35828">MRIVEVYDAFQDDLGAVEDRLELLLRSESPLLTEAGRHLLDAGGKRLRPLLVLIAGRFGDGGAEAAEALVRAAAAVELIHMATLVHDDIVDRSDLRRGRETVRARWDDQVAVYAGDFLLARALSELAAFSDPAVDRALARTVHEMSRGEVEQQGDLFRPDVTMLRYFRRIRRKTALLIEFSVFLGARIAGTPEAVVGRLRRYAFYTGMAFQVTDDLLDFTGTPEVLGKPSGSDLAQGNVTLPAIFTLSEGDPAVRSALRAALEGRKTEAEREALLEGIGRSGAFERTHAVAERFVCRAKAVLQGLSAYPAARYLEALVAFIEKRTF</sequence>
<reference evidence="8 10" key="1">
    <citation type="submission" date="2015-09" db="EMBL/GenBank/DDBJ databases">
        <title>Draft genome sequence of Hydrogenibacillus schlegelii DSM 2000.</title>
        <authorList>
            <person name="Hemp J."/>
        </authorList>
    </citation>
    <scope>NUCLEOTIDE SEQUENCE [LARGE SCALE GENOMIC DNA]</scope>
    <source>
        <strain evidence="8 10">MA 48</strain>
    </source>
</reference>
<dbReference type="AlphaFoldDB" id="A0A132NB88"/>
<evidence type="ECO:0000256" key="5">
    <source>
        <dbReference type="ARBA" id="ARBA00022842"/>
    </source>
</evidence>
<dbReference type="CDD" id="cd00685">
    <property type="entry name" value="Trans_IPPS_HT"/>
    <property type="match status" value="1"/>
</dbReference>
<evidence type="ECO:0000256" key="4">
    <source>
        <dbReference type="ARBA" id="ARBA00022723"/>
    </source>
</evidence>
<keyword evidence="10" id="KW-1185">Reference proteome</keyword>
<evidence type="ECO:0000256" key="6">
    <source>
        <dbReference type="RuleBase" id="RU004466"/>
    </source>
</evidence>
<gene>
    <name evidence="9" type="ORF">HSCHL_0880</name>
    <name evidence="7" type="ORF">KM312_06970</name>
    <name evidence="8" type="ORF">SA87_11630</name>
</gene>
<comment type="caution">
    <text evidence="9">The sequence shown here is derived from an EMBL/GenBank/DDBJ whole genome shotgun (WGS) entry which is preliminary data.</text>
</comment>
<dbReference type="InterPro" id="IPR033749">
    <property type="entry name" value="Polyprenyl_synt_CS"/>
</dbReference>
<evidence type="ECO:0000313" key="9">
    <source>
        <dbReference type="EMBL" id="PTQ54026.1"/>
    </source>
</evidence>
<dbReference type="Pfam" id="PF00348">
    <property type="entry name" value="polyprenyl_synt"/>
    <property type="match status" value="1"/>
</dbReference>
<comment type="similarity">
    <text evidence="2 6">Belongs to the FPP/GGPP synthase family.</text>
</comment>
<dbReference type="SFLD" id="SFLDS00005">
    <property type="entry name" value="Isoprenoid_Synthase_Type_I"/>
    <property type="match status" value="1"/>
</dbReference>
<dbReference type="GO" id="GO:0046872">
    <property type="term" value="F:metal ion binding"/>
    <property type="evidence" value="ECO:0007669"/>
    <property type="project" value="UniProtKB-KW"/>
</dbReference>
<comment type="cofactor">
    <cofactor evidence="1">
        <name>Mg(2+)</name>
        <dbReference type="ChEBI" id="CHEBI:18420"/>
    </cofactor>
</comment>
<evidence type="ECO:0000313" key="11">
    <source>
        <dbReference type="Proteomes" id="UP000244180"/>
    </source>
</evidence>
<dbReference type="EMBL" id="JAHHQF010000055">
    <property type="protein sequence ID" value="MBT9282381.1"/>
    <property type="molecule type" value="Genomic_DNA"/>
</dbReference>
<evidence type="ECO:0000313" key="10">
    <source>
        <dbReference type="Proteomes" id="UP000243024"/>
    </source>
</evidence>
<protein>
    <submittedName>
        <fullName evidence="9">Heptaprenyl diphosphate synthase component II</fullName>
    </submittedName>
    <submittedName>
        <fullName evidence="7">Polyprenyl synthetase family protein</fullName>
    </submittedName>
</protein>
<dbReference type="GO" id="GO:0008299">
    <property type="term" value="P:isoprenoid biosynthetic process"/>
    <property type="evidence" value="ECO:0007669"/>
    <property type="project" value="InterPro"/>
</dbReference>
<reference evidence="7" key="3">
    <citation type="journal article" date="2021" name="Microbiology">
        <title>Metagenomic Analysis of the Microbial Community in the Underground Coal Fire Area (Kemerovo Region, Russia) Revealed Predominance of Thermophilic Members of the Phyla Deinococcus-thermus, Aquificae, and Firmicutes.</title>
        <authorList>
            <person name="Kadnikov V."/>
            <person name="Mardanov A.V."/>
            <person name="Beletsky A.V."/>
            <person name="Karnachuk O.V."/>
            <person name="Ravin N.V."/>
        </authorList>
    </citation>
    <scope>NUCLEOTIDE SEQUENCE</scope>
    <source>
        <strain evidence="7">RBS10-49</strain>
    </source>
</reference>
<dbReference type="Proteomes" id="UP000243024">
    <property type="component" value="Unassembled WGS sequence"/>
</dbReference>
<keyword evidence="4" id="KW-0479">Metal-binding</keyword>
<dbReference type="EMBL" id="PEBV01000007">
    <property type="protein sequence ID" value="PTQ54026.1"/>
    <property type="molecule type" value="Genomic_DNA"/>
</dbReference>
<name>A0A132NB88_HYDSH</name>
<evidence type="ECO:0000313" key="7">
    <source>
        <dbReference type="EMBL" id="MBT9282381.1"/>
    </source>
</evidence>
<dbReference type="InterPro" id="IPR000092">
    <property type="entry name" value="Polyprenyl_synt"/>
</dbReference>